<dbReference type="PANTHER" id="PTHR11985">
    <property type="entry name" value="GLYCEROL-3-PHOSPHATE DEHYDROGENASE"/>
    <property type="match status" value="1"/>
</dbReference>
<dbReference type="Gene3D" id="3.50.50.60">
    <property type="entry name" value="FAD/NAD(P)-binding domain"/>
    <property type="match status" value="1"/>
</dbReference>
<protein>
    <recommendedName>
        <fullName evidence="9">Glycerol-3-phosphate dehydrogenase</fullName>
        <ecNumber evidence="9">1.1.5.3</ecNumber>
    </recommendedName>
</protein>
<sequence length="585" mass="64467">MSAAFSAESRAGKLEEMAGEPLDLLVIGGGITGAGIALDAAERGLRIGLIEKKDFGSGTSSRSTKLVHGGLRYLKQGEVKLVQEVGRERTILYKNAPHLVIPAPMLLPIYKGGTYGYFMSSIGLYIYDWLAGVARKERRKMLNRTETMKSEPLLKSDGLKGGGLYFEYRTDDARLTLEIMKTASARGALAVNHTEAVRFLYKDRRVVGVEVKDRVSGESYELYAKHIVNAAGPWVDDVRRLDGSMQGKRLFLTKGVHLVIDYDKLPVKQAAYFDTPDGRMVFVIPRGSSTYVGTTDTAYDKTIETPRTTEEDRDYLLRAINSMFPSVKLTVGDVRSHWAGLRPLIYEEGKGPSELSRKDEIFHSPTGLITIAGGKLTGFRKMAEKVVDLVGERIYAADGRKLPGCSTDQIVISGGENKGRGSFADWKKEMHAAGVRLGVSSEAMQEWVDTYGTGAMGIVERFKTSAKKDLPLETRELSALVSYAIEEEMTVSAADFVRLRTGWSYFKLPKAERLSGEVLSLMKEKLGWDEAQAEEQAKELDRMFRSIHELPPNDKQLEPHVSPAAPAPGTKSPASKPTPVSAERA</sequence>
<keyword evidence="7 9" id="KW-0560">Oxidoreductase</keyword>
<feature type="compositionally biased region" description="Basic and acidic residues" evidence="10">
    <location>
        <begin position="542"/>
        <end position="558"/>
    </location>
</feature>
<evidence type="ECO:0000256" key="7">
    <source>
        <dbReference type="ARBA" id="ARBA00023002"/>
    </source>
</evidence>
<dbReference type="GO" id="GO:0046168">
    <property type="term" value="P:glycerol-3-phosphate catabolic process"/>
    <property type="evidence" value="ECO:0007669"/>
    <property type="project" value="TreeGrafter"/>
</dbReference>
<keyword evidence="4 9" id="KW-0285">Flavoprotein</keyword>
<comment type="catalytic activity">
    <reaction evidence="8 9">
        <text>a quinone + sn-glycerol 3-phosphate = dihydroxyacetone phosphate + a quinol</text>
        <dbReference type="Rhea" id="RHEA:18977"/>
        <dbReference type="ChEBI" id="CHEBI:24646"/>
        <dbReference type="ChEBI" id="CHEBI:57597"/>
        <dbReference type="ChEBI" id="CHEBI:57642"/>
        <dbReference type="ChEBI" id="CHEBI:132124"/>
        <dbReference type="EC" id="1.1.5.3"/>
    </reaction>
</comment>
<dbReference type="KEGG" id="paun:MJA45_10010"/>
<evidence type="ECO:0000256" key="9">
    <source>
        <dbReference type="RuleBase" id="RU361217"/>
    </source>
</evidence>
<feature type="domain" description="Alpha-glycerophosphate oxidase C-terminal" evidence="12">
    <location>
        <begin position="405"/>
        <end position="532"/>
    </location>
</feature>
<evidence type="ECO:0000256" key="2">
    <source>
        <dbReference type="ARBA" id="ARBA00004977"/>
    </source>
</evidence>
<dbReference type="SUPFAM" id="SSF51905">
    <property type="entry name" value="FAD/NAD(P)-binding domain"/>
    <property type="match status" value="1"/>
</dbReference>
<dbReference type="PROSITE" id="PS00977">
    <property type="entry name" value="FAD_G3PDH_1"/>
    <property type="match status" value="1"/>
</dbReference>
<comment type="cofactor">
    <cofactor evidence="1 9">
        <name>FAD</name>
        <dbReference type="ChEBI" id="CHEBI:57692"/>
    </cofactor>
</comment>
<evidence type="ECO:0000313" key="13">
    <source>
        <dbReference type="EMBL" id="WNQ13335.1"/>
    </source>
</evidence>
<dbReference type="Gene3D" id="1.10.8.870">
    <property type="entry name" value="Alpha-glycerophosphate oxidase, cap domain"/>
    <property type="match status" value="1"/>
</dbReference>
<dbReference type="GO" id="GO:0004368">
    <property type="term" value="F:glycerol-3-phosphate dehydrogenase (quinone) activity"/>
    <property type="evidence" value="ECO:0007669"/>
    <property type="project" value="UniProtKB-EC"/>
</dbReference>
<dbReference type="InterPro" id="IPR036188">
    <property type="entry name" value="FAD/NAD-bd_sf"/>
</dbReference>
<dbReference type="SUPFAM" id="SSF54373">
    <property type="entry name" value="FAD-linked reductases, C-terminal domain"/>
    <property type="match status" value="1"/>
</dbReference>
<dbReference type="Pfam" id="PF01266">
    <property type="entry name" value="DAO"/>
    <property type="match status" value="1"/>
</dbReference>
<evidence type="ECO:0000256" key="4">
    <source>
        <dbReference type="ARBA" id="ARBA00022630"/>
    </source>
</evidence>
<organism evidence="13 14">
    <name type="scientific">Paenibacillus aurantius</name>
    <dbReference type="NCBI Taxonomy" id="2918900"/>
    <lineage>
        <taxon>Bacteria</taxon>
        <taxon>Bacillati</taxon>
        <taxon>Bacillota</taxon>
        <taxon>Bacilli</taxon>
        <taxon>Bacillales</taxon>
        <taxon>Paenibacillaceae</taxon>
        <taxon>Paenibacillus</taxon>
    </lineage>
</organism>
<dbReference type="AlphaFoldDB" id="A0AA96LHD9"/>
<accession>A0AA96LHD9</accession>
<evidence type="ECO:0000256" key="6">
    <source>
        <dbReference type="ARBA" id="ARBA00022827"/>
    </source>
</evidence>
<dbReference type="InterPro" id="IPR031656">
    <property type="entry name" value="DAO_C"/>
</dbReference>
<dbReference type="Pfam" id="PF16901">
    <property type="entry name" value="DAO_C"/>
    <property type="match status" value="1"/>
</dbReference>
<dbReference type="InterPro" id="IPR006076">
    <property type="entry name" value="FAD-dep_OxRdtase"/>
</dbReference>
<keyword evidence="6" id="KW-0274">FAD</keyword>
<dbReference type="GO" id="GO:0006071">
    <property type="term" value="P:glycerol metabolic process"/>
    <property type="evidence" value="ECO:0007669"/>
    <property type="project" value="UniProtKB-KW"/>
</dbReference>
<evidence type="ECO:0000259" key="11">
    <source>
        <dbReference type="Pfam" id="PF01266"/>
    </source>
</evidence>
<name>A0AA96LHD9_9BACL</name>
<keyword evidence="14" id="KW-1185">Reference proteome</keyword>
<comment type="similarity">
    <text evidence="3 9">Belongs to the FAD-dependent glycerol-3-phosphate dehydrogenase family.</text>
</comment>
<dbReference type="PRINTS" id="PR01001">
    <property type="entry name" value="FADG3PDH"/>
</dbReference>
<dbReference type="EC" id="1.1.5.3" evidence="9"/>
<dbReference type="InterPro" id="IPR000447">
    <property type="entry name" value="G3P_DH_FAD-dep"/>
</dbReference>
<dbReference type="GO" id="GO:0009331">
    <property type="term" value="C:glycerol-3-phosphate dehydrogenase (FAD) complex"/>
    <property type="evidence" value="ECO:0007669"/>
    <property type="project" value="UniProtKB-UniRule"/>
</dbReference>
<feature type="region of interest" description="Disordered" evidence="10">
    <location>
        <begin position="542"/>
        <end position="585"/>
    </location>
</feature>
<dbReference type="Proteomes" id="UP001305702">
    <property type="component" value="Chromosome"/>
</dbReference>
<dbReference type="RefSeq" id="WP_315607115.1">
    <property type="nucleotide sequence ID" value="NZ_CP130318.1"/>
</dbReference>
<evidence type="ECO:0000256" key="3">
    <source>
        <dbReference type="ARBA" id="ARBA00007330"/>
    </source>
</evidence>
<comment type="pathway">
    <text evidence="2">Polyol metabolism; glycerol degradation via glycerol kinase pathway; glycerone phosphate from sn-glycerol 3-phosphate (aerobic route): step 1/1.</text>
</comment>
<gene>
    <name evidence="13" type="ORF">MJA45_10010</name>
</gene>
<evidence type="ECO:0000256" key="5">
    <source>
        <dbReference type="ARBA" id="ARBA00022798"/>
    </source>
</evidence>
<dbReference type="InterPro" id="IPR038299">
    <property type="entry name" value="DAO_C_sf"/>
</dbReference>
<feature type="domain" description="FAD dependent oxidoreductase" evidence="11">
    <location>
        <begin position="23"/>
        <end position="348"/>
    </location>
</feature>
<reference evidence="13 14" key="1">
    <citation type="submission" date="2022-02" db="EMBL/GenBank/DDBJ databases">
        <title>Paenibacillus sp. MBLB1776 Whole Genome Shotgun Sequencing.</title>
        <authorList>
            <person name="Hwang C.Y."/>
            <person name="Cho E.-S."/>
            <person name="Seo M.-J."/>
        </authorList>
    </citation>
    <scope>NUCLEOTIDE SEQUENCE [LARGE SCALE GENOMIC DNA]</scope>
    <source>
        <strain evidence="13 14">MBLB1776</strain>
    </source>
</reference>
<dbReference type="EMBL" id="CP130318">
    <property type="protein sequence ID" value="WNQ13335.1"/>
    <property type="molecule type" value="Genomic_DNA"/>
</dbReference>
<dbReference type="Gene3D" id="3.30.9.10">
    <property type="entry name" value="D-Amino Acid Oxidase, subunit A, domain 2"/>
    <property type="match status" value="1"/>
</dbReference>
<evidence type="ECO:0000259" key="12">
    <source>
        <dbReference type="Pfam" id="PF16901"/>
    </source>
</evidence>
<proteinExistence type="inferred from homology"/>
<evidence type="ECO:0000256" key="8">
    <source>
        <dbReference type="ARBA" id="ARBA00049055"/>
    </source>
</evidence>
<dbReference type="PANTHER" id="PTHR11985:SF35">
    <property type="entry name" value="ANAEROBIC GLYCEROL-3-PHOSPHATE DEHYDROGENASE SUBUNIT A"/>
    <property type="match status" value="1"/>
</dbReference>
<evidence type="ECO:0000313" key="14">
    <source>
        <dbReference type="Proteomes" id="UP001305702"/>
    </source>
</evidence>
<evidence type="ECO:0000256" key="10">
    <source>
        <dbReference type="SAM" id="MobiDB-lite"/>
    </source>
</evidence>
<evidence type="ECO:0000256" key="1">
    <source>
        <dbReference type="ARBA" id="ARBA00001974"/>
    </source>
</evidence>
<keyword evidence="5" id="KW-0319">Glycerol metabolism</keyword>